<sequence length="395" mass="43437">MSRIPISPRTARPTIASAVLAALLLLGTPSAQAADPVSSCRLSGTTGWTDEGQNTDYNVFQRPTGTKKVIMLFADFPDAAATETTSSDAAQLTPVKDWMWKASYGKTWLDISQHNEWLRMPKNSTEYGFERGFSHETHEEYIKDAVTKADPKVDFSQYDMVYVVATKNAKAISFTPTYVYDPGTTGIRADNTIVKWAVTFGQDMWDFGPKVAAHETGHTFGLPDLYSFDSSSDIHRYIGGWDVMGNVSGKGPQFFAWHSWKLGWTADDQVLCRAKAGTDTVYLSAVEYTSYKKLAVIKTSSTTAYVVESRRAVHNDENACSTGALVYKVDTSVKTGEGPIRVMDAKPNDVPKSGCHPLDDAPYWINQSFEDSNAGVKIEVTATDGYGDTVRITKS</sequence>
<keyword evidence="2" id="KW-0482">Metalloprotease</keyword>
<dbReference type="PANTHER" id="PTHR41775">
    <property type="entry name" value="SECRETED PROTEIN-RELATED"/>
    <property type="match status" value="1"/>
</dbReference>
<keyword evidence="2" id="KW-0378">Hydrolase</keyword>
<evidence type="ECO:0000256" key="1">
    <source>
        <dbReference type="SAM" id="SignalP"/>
    </source>
</evidence>
<organism evidence="2 3">
    <name type="scientific">Streptomyces halobius</name>
    <dbReference type="NCBI Taxonomy" id="2879846"/>
    <lineage>
        <taxon>Bacteria</taxon>
        <taxon>Bacillati</taxon>
        <taxon>Actinomycetota</taxon>
        <taxon>Actinomycetes</taxon>
        <taxon>Kitasatosporales</taxon>
        <taxon>Streptomycetaceae</taxon>
        <taxon>Streptomyces</taxon>
    </lineage>
</organism>
<feature type="chain" id="PRO_5046997392" evidence="1">
    <location>
        <begin position="34"/>
        <end position="395"/>
    </location>
</feature>
<protein>
    <submittedName>
        <fullName evidence="2">M6 family metalloprotease domain-containing protein</fullName>
    </submittedName>
</protein>
<name>A0ABY4M6V0_9ACTN</name>
<dbReference type="SUPFAM" id="SSF55486">
    <property type="entry name" value="Metalloproteases ('zincins'), catalytic domain"/>
    <property type="match status" value="1"/>
</dbReference>
<evidence type="ECO:0000313" key="2">
    <source>
        <dbReference type="EMBL" id="UQA92110.1"/>
    </source>
</evidence>
<proteinExistence type="predicted"/>
<keyword evidence="2" id="KW-0645">Protease</keyword>
<dbReference type="InterPro" id="IPR008757">
    <property type="entry name" value="Peptidase_M6-like_domain"/>
</dbReference>
<dbReference type="RefSeq" id="WP_248862959.1">
    <property type="nucleotide sequence ID" value="NZ_CP086322.1"/>
</dbReference>
<feature type="signal peptide" evidence="1">
    <location>
        <begin position="1"/>
        <end position="33"/>
    </location>
</feature>
<keyword evidence="1" id="KW-0732">Signal</keyword>
<dbReference type="Proteomes" id="UP000830115">
    <property type="component" value="Chromosome"/>
</dbReference>
<evidence type="ECO:0000313" key="3">
    <source>
        <dbReference type="Proteomes" id="UP000830115"/>
    </source>
</evidence>
<accession>A0ABY4M6V0</accession>
<dbReference type="GO" id="GO:0008237">
    <property type="term" value="F:metallopeptidase activity"/>
    <property type="evidence" value="ECO:0007669"/>
    <property type="project" value="UniProtKB-KW"/>
</dbReference>
<dbReference type="PANTHER" id="PTHR41775:SF1">
    <property type="entry name" value="PEPTIDASE M6-LIKE DOMAIN-CONTAINING PROTEIN"/>
    <property type="match status" value="1"/>
</dbReference>
<gene>
    <name evidence="2" type="ORF">K9S39_09840</name>
</gene>
<reference evidence="2" key="1">
    <citation type="submission" date="2021-10" db="EMBL/GenBank/DDBJ databases">
        <title>Streptomyces nigrumlapis sp.nov.,an antimicrobial producing actinobacterium isolated from Black Gobi rocks.</title>
        <authorList>
            <person name="Wen Y."/>
            <person name="Zhang W."/>
            <person name="Liu X.G."/>
        </authorList>
    </citation>
    <scope>NUCLEOTIDE SEQUENCE</scope>
    <source>
        <strain evidence="2">ST13-2-2</strain>
    </source>
</reference>
<dbReference type="NCBIfam" id="TIGR03296">
    <property type="entry name" value="M6dom_TIGR03296"/>
    <property type="match status" value="1"/>
</dbReference>
<keyword evidence="3" id="KW-1185">Reference proteome</keyword>
<dbReference type="EMBL" id="CP086322">
    <property type="protein sequence ID" value="UQA92110.1"/>
    <property type="molecule type" value="Genomic_DNA"/>
</dbReference>